<name>A0A1I6DA38_9RHOB</name>
<keyword evidence="1" id="KW-0560">Oxidoreductase</keyword>
<dbReference type="GO" id="GO:0016491">
    <property type="term" value="F:oxidoreductase activity"/>
    <property type="evidence" value="ECO:0007669"/>
    <property type="project" value="UniProtKB-KW"/>
</dbReference>
<evidence type="ECO:0000256" key="1">
    <source>
        <dbReference type="ARBA" id="ARBA00023002"/>
    </source>
</evidence>
<dbReference type="InterPro" id="IPR008927">
    <property type="entry name" value="6-PGluconate_DH-like_C_sf"/>
</dbReference>
<dbReference type="AlphaFoldDB" id="A0A1I6DA38"/>
<dbReference type="Proteomes" id="UP000199302">
    <property type="component" value="Unassembled WGS sequence"/>
</dbReference>
<evidence type="ECO:0000313" key="6">
    <source>
        <dbReference type="Proteomes" id="UP000199302"/>
    </source>
</evidence>
<feature type="domain" description="6-phosphogluconate dehydrogenase NADP-binding" evidence="3">
    <location>
        <begin position="2"/>
        <end position="124"/>
    </location>
</feature>
<evidence type="ECO:0000259" key="4">
    <source>
        <dbReference type="Pfam" id="PF09130"/>
    </source>
</evidence>
<organism evidence="5 6">
    <name type="scientific">Poseidonocella sedimentorum</name>
    <dbReference type="NCBI Taxonomy" id="871652"/>
    <lineage>
        <taxon>Bacteria</taxon>
        <taxon>Pseudomonadati</taxon>
        <taxon>Pseudomonadota</taxon>
        <taxon>Alphaproteobacteria</taxon>
        <taxon>Rhodobacterales</taxon>
        <taxon>Roseobacteraceae</taxon>
        <taxon>Poseidonocella</taxon>
    </lineage>
</organism>
<dbReference type="PIRSF" id="PIRSF000103">
    <property type="entry name" value="HIBADH"/>
    <property type="match status" value="1"/>
</dbReference>
<accession>A0A1I6DA38</accession>
<dbReference type="SUPFAM" id="SSF51735">
    <property type="entry name" value="NAD(P)-binding Rossmann-fold domains"/>
    <property type="match status" value="1"/>
</dbReference>
<sequence>MRIAFIGLGEAGSALTQGFGPDRAGDIATYDIKLDDPATAPEIEDRCARLGIAARPSLAEALAGAELIFSTVTADQAVAVAEAAAPHLAPDALWCDLNSCAPASKQAAAGIVEAAGGRYVDVAVMAPVHPKLNMVPLLVSGPHAGVAVPLLESLPMAPKLVEGPVGRASSIKMIRSVMVKGIEALTAECALAAVAAGVETEVFASLNRSHPGKEWSAQAAYNFERSLVHGARRAAEMEEVAKTLRDLGLPDRMASATVDWQRQIAETGLPAPGAEATVREIAEGLLAVLRG</sequence>
<dbReference type="Pfam" id="PF03446">
    <property type="entry name" value="NAD_binding_2"/>
    <property type="match status" value="1"/>
</dbReference>
<dbReference type="InterPro" id="IPR006115">
    <property type="entry name" value="6PGDH_NADP-bd"/>
</dbReference>
<dbReference type="STRING" id="871652.SAMN04515673_102475"/>
<dbReference type="Pfam" id="PF09130">
    <property type="entry name" value="DUF1932"/>
    <property type="match status" value="1"/>
</dbReference>
<dbReference type="GO" id="GO:0050661">
    <property type="term" value="F:NADP binding"/>
    <property type="evidence" value="ECO:0007669"/>
    <property type="project" value="InterPro"/>
</dbReference>
<evidence type="ECO:0000256" key="2">
    <source>
        <dbReference type="PIRSR" id="PIRSR000103-1"/>
    </source>
</evidence>
<dbReference type="Gene3D" id="1.10.1040.10">
    <property type="entry name" value="N-(1-d-carboxylethyl)-l-norvaline Dehydrogenase, domain 2"/>
    <property type="match status" value="1"/>
</dbReference>
<gene>
    <name evidence="5" type="ORF">SAMN04515673_102475</name>
</gene>
<feature type="active site" evidence="2">
    <location>
        <position position="172"/>
    </location>
</feature>
<dbReference type="InterPro" id="IPR036291">
    <property type="entry name" value="NAD(P)-bd_dom_sf"/>
</dbReference>
<keyword evidence="6" id="KW-1185">Reference proteome</keyword>
<protein>
    <submittedName>
        <fullName evidence="5">3-hydroxyisobutyrate dehydrogenase</fullName>
    </submittedName>
</protein>
<dbReference type="OrthoDB" id="4333at2"/>
<dbReference type="Gene3D" id="3.40.50.720">
    <property type="entry name" value="NAD(P)-binding Rossmann-like Domain"/>
    <property type="match status" value="1"/>
</dbReference>
<feature type="domain" description="Phosphogluconate dehydrogenase NAD-binding putative C-terminal" evidence="4">
    <location>
        <begin position="193"/>
        <end position="263"/>
    </location>
</feature>
<dbReference type="RefSeq" id="WP_092077405.1">
    <property type="nucleotide sequence ID" value="NZ_FOYI01000002.1"/>
</dbReference>
<dbReference type="SUPFAM" id="SSF48179">
    <property type="entry name" value="6-phosphogluconate dehydrogenase C-terminal domain-like"/>
    <property type="match status" value="1"/>
</dbReference>
<dbReference type="InterPro" id="IPR015814">
    <property type="entry name" value="Pgluconate_DH_NAD-bd_C"/>
</dbReference>
<dbReference type="InterPro" id="IPR015815">
    <property type="entry name" value="HIBADH-related"/>
</dbReference>
<reference evidence="5 6" key="1">
    <citation type="submission" date="2016-10" db="EMBL/GenBank/DDBJ databases">
        <authorList>
            <person name="de Groot N.N."/>
        </authorList>
    </citation>
    <scope>NUCLEOTIDE SEQUENCE [LARGE SCALE GENOMIC DNA]</scope>
    <source>
        <strain evidence="6">KMM 9023,NRIC 0796,JCM 17311,KCTC 23692</strain>
    </source>
</reference>
<dbReference type="EMBL" id="FOYI01000002">
    <property type="protein sequence ID" value="SFR02182.1"/>
    <property type="molecule type" value="Genomic_DNA"/>
</dbReference>
<evidence type="ECO:0000259" key="3">
    <source>
        <dbReference type="Pfam" id="PF03446"/>
    </source>
</evidence>
<proteinExistence type="predicted"/>
<dbReference type="InterPro" id="IPR013328">
    <property type="entry name" value="6PGD_dom2"/>
</dbReference>
<evidence type="ECO:0000313" key="5">
    <source>
        <dbReference type="EMBL" id="SFR02182.1"/>
    </source>
</evidence>